<dbReference type="GO" id="GO:0016787">
    <property type="term" value="F:hydrolase activity"/>
    <property type="evidence" value="ECO:0007669"/>
    <property type="project" value="UniProtKB-KW"/>
</dbReference>
<dbReference type="SUPFAM" id="SSF53933">
    <property type="entry name" value="Microbial ribonucleases"/>
    <property type="match status" value="1"/>
</dbReference>
<reference evidence="7" key="1">
    <citation type="journal article" date="2023" name="Genome Biol. Evol.">
        <title>First Whole Genome Sequence and Flow Cytometry Genome Size Data for the Lichen-Forming Fungus Ramalina farinacea (Ascomycota).</title>
        <authorList>
            <person name="Llewellyn T."/>
            <person name="Mian S."/>
            <person name="Hill R."/>
            <person name="Leitch I.J."/>
            <person name="Gaya E."/>
        </authorList>
    </citation>
    <scope>NUCLEOTIDE SEQUENCE</scope>
    <source>
        <strain evidence="7">LIQ254RAFAR</strain>
    </source>
</reference>
<proteinExistence type="predicted"/>
<keyword evidence="4" id="KW-1015">Disulfide bond</keyword>
<evidence type="ECO:0000256" key="1">
    <source>
        <dbReference type="ARBA" id="ARBA00022722"/>
    </source>
</evidence>
<dbReference type="AlphaFoldDB" id="A0AA43TZB8"/>
<sequence>MKSSIATSLVLLFGAINALPQPELEKRDDPDMVPVTLDQFPTTTFTCGTQQYSNHDVYLAAQYGVLLEETDPPQGRGKKSAQYPNGRFPHAFTQNKNGVSLGFLPGCPDNDDIRAEYPLVTSGPYNGGLNNNKWGQDRVVYTHEAGEVDNDGHPQATFCGVMTHTGASEAGAFVLCTSP</sequence>
<comment type="caution">
    <text evidence="7">The sequence shown here is derived from an EMBL/GenBank/DDBJ whole genome shotgun (WGS) entry which is preliminary data.</text>
</comment>
<evidence type="ECO:0000256" key="6">
    <source>
        <dbReference type="SAM" id="SignalP"/>
    </source>
</evidence>
<evidence type="ECO:0000256" key="3">
    <source>
        <dbReference type="ARBA" id="ARBA00022801"/>
    </source>
</evidence>
<dbReference type="PANTHER" id="PTHR42104:SF2">
    <property type="entry name" value="GUANYL-SPECIFIC RIBONUCLEASE, PUTATIVE (AFU_ORTHOLOGUE AFUA_4G01200)-RELATED"/>
    <property type="match status" value="1"/>
</dbReference>
<keyword evidence="2" id="KW-0255">Endonuclease</keyword>
<dbReference type="Gene3D" id="3.10.450.30">
    <property type="entry name" value="Microbial ribonucleases"/>
    <property type="match status" value="1"/>
</dbReference>
<dbReference type="GO" id="GO:0046589">
    <property type="term" value="F:ribonuclease T1 activity"/>
    <property type="evidence" value="ECO:0007669"/>
    <property type="project" value="UniProtKB-EC"/>
</dbReference>
<evidence type="ECO:0000313" key="7">
    <source>
        <dbReference type="EMBL" id="MDI1493578.1"/>
    </source>
</evidence>
<dbReference type="Proteomes" id="UP001161017">
    <property type="component" value="Unassembled WGS sequence"/>
</dbReference>
<evidence type="ECO:0000256" key="4">
    <source>
        <dbReference type="ARBA" id="ARBA00023157"/>
    </source>
</evidence>
<evidence type="ECO:0000313" key="8">
    <source>
        <dbReference type="Proteomes" id="UP001161017"/>
    </source>
</evidence>
<dbReference type="InterPro" id="IPR016191">
    <property type="entry name" value="Ribonuclease/ribotoxin"/>
</dbReference>
<keyword evidence="8" id="KW-1185">Reference proteome</keyword>
<protein>
    <submittedName>
        <fullName evidence="7">Uncharacterized protein</fullName>
    </submittedName>
</protein>
<keyword evidence="6" id="KW-0732">Signal</keyword>
<name>A0AA43TZB8_9LECA</name>
<keyword evidence="5" id="KW-0456">Lyase</keyword>
<organism evidence="7 8">
    <name type="scientific">Ramalina farinacea</name>
    <dbReference type="NCBI Taxonomy" id="258253"/>
    <lineage>
        <taxon>Eukaryota</taxon>
        <taxon>Fungi</taxon>
        <taxon>Dikarya</taxon>
        <taxon>Ascomycota</taxon>
        <taxon>Pezizomycotina</taxon>
        <taxon>Lecanoromycetes</taxon>
        <taxon>OSLEUM clade</taxon>
        <taxon>Lecanoromycetidae</taxon>
        <taxon>Lecanorales</taxon>
        <taxon>Lecanorineae</taxon>
        <taxon>Ramalinaceae</taxon>
        <taxon>Ramalina</taxon>
    </lineage>
</organism>
<gene>
    <name evidence="7" type="ORF">OHK93_005369</name>
</gene>
<evidence type="ECO:0000256" key="5">
    <source>
        <dbReference type="ARBA" id="ARBA00023239"/>
    </source>
</evidence>
<dbReference type="EMBL" id="JAPUFD010000029">
    <property type="protein sequence ID" value="MDI1493578.1"/>
    <property type="molecule type" value="Genomic_DNA"/>
</dbReference>
<dbReference type="Pfam" id="PF00545">
    <property type="entry name" value="Ribonuclease"/>
    <property type="match status" value="1"/>
</dbReference>
<dbReference type="GO" id="GO:0003723">
    <property type="term" value="F:RNA binding"/>
    <property type="evidence" value="ECO:0007669"/>
    <property type="project" value="InterPro"/>
</dbReference>
<keyword evidence="1" id="KW-0540">Nuclease</keyword>
<accession>A0AA43TZB8</accession>
<dbReference type="InterPro" id="IPR000026">
    <property type="entry name" value="N1-like"/>
</dbReference>
<feature type="chain" id="PRO_5041226430" evidence="6">
    <location>
        <begin position="19"/>
        <end position="179"/>
    </location>
</feature>
<evidence type="ECO:0000256" key="2">
    <source>
        <dbReference type="ARBA" id="ARBA00022759"/>
    </source>
</evidence>
<dbReference type="PANTHER" id="PTHR42104">
    <property type="entry name" value="EXTRACELLULAR GUANYL-SPECIFIC RIBONUCLEASE RNTA (AFU_ORTHOLOGUE AFUA_4G03230)"/>
    <property type="match status" value="1"/>
</dbReference>
<feature type="signal peptide" evidence="6">
    <location>
        <begin position="1"/>
        <end position="18"/>
    </location>
</feature>
<keyword evidence="3" id="KW-0378">Hydrolase</keyword>